<organism evidence="2 3">
    <name type="scientific">Plantactinospora mayteni</name>
    <dbReference type="NCBI Taxonomy" id="566021"/>
    <lineage>
        <taxon>Bacteria</taxon>
        <taxon>Bacillati</taxon>
        <taxon>Actinomycetota</taxon>
        <taxon>Actinomycetes</taxon>
        <taxon>Micromonosporales</taxon>
        <taxon>Micromonosporaceae</taxon>
        <taxon>Plantactinospora</taxon>
    </lineage>
</organism>
<dbReference type="EMBL" id="BONX01000092">
    <property type="protein sequence ID" value="GIH01869.1"/>
    <property type="molecule type" value="Genomic_DNA"/>
</dbReference>
<sequence length="123" mass="13123">MTLDFPPRVPESLTGGMAMTRIPYPDLAQSPPEHRSIIEGIGMDLGVVQMYAHAEGSFAAWFALNRALLRDSSLEPSTAELAICVATHHCSPGSPRTPTSAPRTAETRDPGTSPPDDPGKPDE</sequence>
<keyword evidence="3" id="KW-1185">Reference proteome</keyword>
<proteinExistence type="predicted"/>
<dbReference type="InterPro" id="IPR029032">
    <property type="entry name" value="AhpD-like"/>
</dbReference>
<dbReference type="SUPFAM" id="SSF69118">
    <property type="entry name" value="AhpD-like"/>
    <property type="match status" value="1"/>
</dbReference>
<reference evidence="2 3" key="1">
    <citation type="submission" date="2021-01" db="EMBL/GenBank/DDBJ databases">
        <title>Whole genome shotgun sequence of Plantactinospora mayteni NBRC 109088.</title>
        <authorList>
            <person name="Komaki H."/>
            <person name="Tamura T."/>
        </authorList>
    </citation>
    <scope>NUCLEOTIDE SEQUENCE [LARGE SCALE GENOMIC DNA]</scope>
    <source>
        <strain evidence="2 3">NBRC 109088</strain>
    </source>
</reference>
<name>A0ABQ4F4M4_9ACTN</name>
<protein>
    <submittedName>
        <fullName evidence="2">Uncharacterized protein</fullName>
    </submittedName>
</protein>
<gene>
    <name evidence="2" type="ORF">Pma05_84410</name>
</gene>
<comment type="caution">
    <text evidence="2">The sequence shown here is derived from an EMBL/GenBank/DDBJ whole genome shotgun (WGS) entry which is preliminary data.</text>
</comment>
<evidence type="ECO:0000256" key="1">
    <source>
        <dbReference type="SAM" id="MobiDB-lite"/>
    </source>
</evidence>
<accession>A0ABQ4F4M4</accession>
<feature type="region of interest" description="Disordered" evidence="1">
    <location>
        <begin position="88"/>
        <end position="123"/>
    </location>
</feature>
<dbReference type="Proteomes" id="UP000621500">
    <property type="component" value="Unassembled WGS sequence"/>
</dbReference>
<evidence type="ECO:0000313" key="2">
    <source>
        <dbReference type="EMBL" id="GIH01869.1"/>
    </source>
</evidence>
<evidence type="ECO:0000313" key="3">
    <source>
        <dbReference type="Proteomes" id="UP000621500"/>
    </source>
</evidence>